<name>A0AB36LY74_ACINO</name>
<evidence type="ECO:0000256" key="1">
    <source>
        <dbReference type="SAM" id="SignalP"/>
    </source>
</evidence>
<accession>A0AB36LY74</accession>
<protein>
    <recommendedName>
        <fullName evidence="4">Lipoprotein</fullName>
    </recommendedName>
</protein>
<comment type="caution">
    <text evidence="2">The sequence shown here is derived from an EMBL/GenBank/DDBJ whole genome shotgun (WGS) entry which is preliminary data.</text>
</comment>
<proteinExistence type="predicted"/>
<evidence type="ECO:0008006" key="4">
    <source>
        <dbReference type="Google" id="ProtNLM"/>
    </source>
</evidence>
<reference evidence="2 3" key="1">
    <citation type="submission" date="2017-05" db="EMBL/GenBank/DDBJ databases">
        <authorList>
            <person name="Kreiswirth B."/>
            <person name="Manca C."/>
            <person name="Chen L."/>
            <person name="Evans S."/>
            <person name="Fowler V."/>
            <person name="Patel R."/>
            <person name="Chambers H."/>
            <person name="Bonomo R."/>
            <person name="Paul V."/>
            <person name="Sankar J."/>
            <person name="Gaind R."/>
            <person name="Ray P."/>
            <person name="Gautam V."/>
            <person name="Biswal M."/>
            <person name="Datta S."/>
            <person name="Walia K."/>
            <person name="Adams M."/>
            <person name="Nelson K."/>
            <person name="Sutton G."/>
            <person name="Fouts D."/>
            <person name="Hujer K."/>
            <person name="Hujer A."/>
        </authorList>
    </citation>
    <scope>NUCLEOTIDE SEQUENCE [LARGE SCALE GENOMIC DNA]</scope>
    <source>
        <strain evidence="2 3">PR324</strain>
    </source>
</reference>
<evidence type="ECO:0000313" key="2">
    <source>
        <dbReference type="EMBL" id="OTL94448.1"/>
    </source>
</evidence>
<gene>
    <name evidence="2" type="ORF">B9X58_16015</name>
</gene>
<feature type="chain" id="PRO_5044225734" description="Lipoprotein" evidence="1">
    <location>
        <begin position="21"/>
        <end position="229"/>
    </location>
</feature>
<dbReference type="PROSITE" id="PS51257">
    <property type="entry name" value="PROKAR_LIPOPROTEIN"/>
    <property type="match status" value="1"/>
</dbReference>
<evidence type="ECO:0000313" key="3">
    <source>
        <dbReference type="Proteomes" id="UP000194767"/>
    </source>
</evidence>
<dbReference type="AlphaFoldDB" id="A0AB36LY74"/>
<dbReference type="EMBL" id="NGDO01000074">
    <property type="protein sequence ID" value="OTL94448.1"/>
    <property type="molecule type" value="Genomic_DNA"/>
</dbReference>
<organism evidence="2 3">
    <name type="scientific">Acinetobacter nosocomialis</name>
    <dbReference type="NCBI Taxonomy" id="106654"/>
    <lineage>
        <taxon>Bacteria</taxon>
        <taxon>Pseudomonadati</taxon>
        <taxon>Pseudomonadota</taxon>
        <taxon>Gammaproteobacteria</taxon>
        <taxon>Moraxellales</taxon>
        <taxon>Moraxellaceae</taxon>
        <taxon>Acinetobacter</taxon>
        <taxon>Acinetobacter calcoaceticus/baumannii complex</taxon>
    </lineage>
</organism>
<keyword evidence="1" id="KW-0732">Signal</keyword>
<feature type="signal peptide" evidence="1">
    <location>
        <begin position="1"/>
        <end position="20"/>
    </location>
</feature>
<sequence>MRKISLGLLFLISSACAVSAEEPLQPYPVTLKKLPQQEFGQLVYKLLPNKNEKKLYWDFRSNDKSIVWLDSFYVEKKLEDGTFHSSRKGVARVNVLGTKSTIVDHRTYELPWSVMMEGTVGKFGPNTISLYPATVAREYENICFGENFDNCEFSPFKSLTKANIKFKKVCEKNFGALNFEEAYLLTSPSKKAVYGIWQSSSGSGGTSNLFRIDYSENQKQVCDTLMSGL</sequence>
<dbReference type="Proteomes" id="UP000194767">
    <property type="component" value="Unassembled WGS sequence"/>
</dbReference>
<dbReference type="RefSeq" id="WP_001226878.1">
    <property type="nucleotide sequence ID" value="NZ_JADWNT010000021.1"/>
</dbReference>